<protein>
    <submittedName>
        <fullName evidence="1">Gp16</fullName>
    </submittedName>
</protein>
<proteinExistence type="predicted"/>
<reference evidence="1 2" key="3">
    <citation type="journal article" date="2006" name="Virology">
        <title>Complete nucleotide sequence and genome analysis of bacteriophage BFK20--a lytic phage of the industrial producer Brevibacterium flavum.</title>
        <authorList>
            <person name="Bukovska G."/>
            <person name="Klucar L."/>
            <person name="Vlcek C."/>
            <person name="Adamovic J."/>
            <person name="Turna J."/>
            <person name="Timko J."/>
        </authorList>
    </citation>
    <scope>NUCLEOTIDE SEQUENCE [LARGE SCALE GENOMIC DNA]</scope>
</reference>
<organism evidence="1 2">
    <name type="scientific">Corynebacterium phage BFK20</name>
    <dbReference type="NCBI Taxonomy" id="28358"/>
    <lineage>
        <taxon>Viruses</taxon>
        <taxon>Duplodnaviria</taxon>
        <taxon>Heunggongvirae</taxon>
        <taxon>Uroviricota</taxon>
        <taxon>Caudoviricetes</taxon>
        <taxon>Sasvirus</taxon>
        <taxon>Sasvirus BFK20</taxon>
    </lineage>
</organism>
<dbReference type="Proteomes" id="UP000001531">
    <property type="component" value="Segment"/>
</dbReference>
<dbReference type="OrthoDB" id="16898at10239"/>
<sequence>MPGYRPFWESPTGDVIHLSLDPDSDSGIWIAGYSGMEVDPEFAAVAATNGRGVRLTALTVPAMEASLTLHLDPVAADLAGVNVADLWESVSRAFPPTRQGRLVITQRNGDELYTPGYCNKPIAWPSSKSPYTPGIPSVEVEVGLLLNEGVWYGSPVKPEPAAGGYVAYHNPGDLDAYLELELLPGATARTFRVRDKPSVVLPTVTSARTMSLDPGDAFKIIDPVTGALDQTAWTSLRGRTIPGRVPAGGTVEVLMSSTVKATLTPMYLSPWR</sequence>
<dbReference type="KEGG" id="vg:5580353"/>
<evidence type="ECO:0000313" key="2">
    <source>
        <dbReference type="Proteomes" id="UP000001531"/>
    </source>
</evidence>
<reference evidence="1 2" key="2">
    <citation type="journal article" date="1994" name="Acta Virol.">
        <title>Characterization and sequence analysis of the F2 promoter from corynephage BFK20.</title>
        <authorList>
            <person name="Koptides M."/>
            <person name="Ugorcakova J."/>
            <person name="Baloghova E."/>
            <person name="Bukovska G."/>
            <person name="Timko J."/>
        </authorList>
    </citation>
    <scope>NUCLEOTIDE SEQUENCE [LARGE SCALE GENOMIC DNA]</scope>
</reference>
<dbReference type="RefSeq" id="YP_001456746.1">
    <property type="nucleotide sequence ID" value="NC_009799.3"/>
</dbReference>
<keyword evidence="2" id="KW-1185">Reference proteome</keyword>
<accession>Q9MBI8</accession>
<dbReference type="GeneID" id="5580353"/>
<reference evidence="1 2" key="1">
    <citation type="journal article" date="1992" name="J. Gen. Microbiol.">
        <title>Characterization of bacteriophage BFK20 from Brevibacterium flavum.</title>
        <authorList>
            <person name="Koptides M."/>
            <person name="Barak I."/>
            <person name="Sisova M."/>
            <person name="Baloghova E."/>
            <person name="Ugorcakova J."/>
        </authorList>
    </citation>
    <scope>NUCLEOTIDE SEQUENCE [LARGE SCALE GENOMIC DNA]</scope>
</reference>
<reference evidence="1 2" key="4">
    <citation type="journal article" date="2007" name="Virology">
        <title>Transcriptional profiling of bacteriophage BFK20: coexpression interrogated by "guilt-by-association" algorithm.</title>
        <authorList>
            <person name="Majtan T."/>
            <person name="Halgasova N."/>
            <person name="Bukovska G."/>
            <person name="Timko J."/>
        </authorList>
    </citation>
    <scope>NUCLEOTIDE SEQUENCE [LARGE SCALE GENOMIC DNA]</scope>
</reference>
<gene>
    <name evidence="1" type="primary">ORF16</name>
</gene>
<name>Q9MBI8_9CAUD</name>
<evidence type="ECO:0000313" key="1">
    <source>
        <dbReference type="EMBL" id="CAB93922.2"/>
    </source>
</evidence>
<dbReference type="EMBL" id="AJ278322">
    <property type="protein sequence ID" value="CAB93922.2"/>
    <property type="molecule type" value="Genomic_DNA"/>
</dbReference>